<feature type="compositionally biased region" description="Polar residues" evidence="1">
    <location>
        <begin position="394"/>
        <end position="403"/>
    </location>
</feature>
<feature type="region of interest" description="Disordered" evidence="1">
    <location>
        <begin position="433"/>
        <end position="469"/>
    </location>
</feature>
<dbReference type="InterPro" id="IPR039715">
    <property type="entry name" value="ZCCHC10"/>
</dbReference>
<proteinExistence type="predicted"/>
<dbReference type="OrthoDB" id="6288634at2759"/>
<dbReference type="WBParaSite" id="TASK_0000810901-mRNA-1">
    <property type="protein sequence ID" value="TASK_0000810901-mRNA-1"/>
    <property type="gene ID" value="TASK_0000810901"/>
</dbReference>
<feature type="compositionally biased region" description="Polar residues" evidence="1">
    <location>
        <begin position="35"/>
        <end position="46"/>
    </location>
</feature>
<feature type="compositionally biased region" description="Low complexity" evidence="1">
    <location>
        <begin position="119"/>
        <end position="136"/>
    </location>
</feature>
<feature type="compositionally biased region" description="Low complexity" evidence="1">
    <location>
        <begin position="346"/>
        <end position="367"/>
    </location>
</feature>
<dbReference type="EMBL" id="UYRS01018729">
    <property type="protein sequence ID" value="VDK39580.1"/>
    <property type="molecule type" value="Genomic_DNA"/>
</dbReference>
<organism evidence="4">
    <name type="scientific">Taenia asiatica</name>
    <name type="common">Asian tapeworm</name>
    <dbReference type="NCBI Taxonomy" id="60517"/>
    <lineage>
        <taxon>Eukaryota</taxon>
        <taxon>Metazoa</taxon>
        <taxon>Spiralia</taxon>
        <taxon>Lophotrochozoa</taxon>
        <taxon>Platyhelminthes</taxon>
        <taxon>Cestoda</taxon>
        <taxon>Eucestoda</taxon>
        <taxon>Cyclophyllidea</taxon>
        <taxon>Taeniidae</taxon>
        <taxon>Taenia</taxon>
    </lineage>
</organism>
<dbReference type="Proteomes" id="UP000282613">
    <property type="component" value="Unassembled WGS sequence"/>
</dbReference>
<feature type="region of interest" description="Disordered" evidence="1">
    <location>
        <begin position="627"/>
        <end position="651"/>
    </location>
</feature>
<gene>
    <name evidence="2" type="ORF">TASK_LOCUS8110</name>
</gene>
<keyword evidence="3" id="KW-1185">Reference proteome</keyword>
<evidence type="ECO:0000313" key="2">
    <source>
        <dbReference type="EMBL" id="VDK39580.1"/>
    </source>
</evidence>
<dbReference type="AlphaFoldDB" id="A0A0R3WBS7"/>
<evidence type="ECO:0000256" key="1">
    <source>
        <dbReference type="SAM" id="MobiDB-lite"/>
    </source>
</evidence>
<protein>
    <submittedName>
        <fullName evidence="4">PAS domain-containing protein</fullName>
    </submittedName>
</protein>
<accession>A0A0R3WBS7</accession>
<feature type="region of interest" description="Disordered" evidence="1">
    <location>
        <begin position="825"/>
        <end position="861"/>
    </location>
</feature>
<feature type="region of interest" description="Disordered" evidence="1">
    <location>
        <begin position="112"/>
        <end position="164"/>
    </location>
</feature>
<feature type="compositionally biased region" description="Low complexity" evidence="1">
    <location>
        <begin position="441"/>
        <end position="465"/>
    </location>
</feature>
<name>A0A0R3WBS7_TAEAS</name>
<feature type="region of interest" description="Disordered" evidence="1">
    <location>
        <begin position="335"/>
        <end position="403"/>
    </location>
</feature>
<sequence>MNEGEKANKSEVAEISIALPPLSTLSTLPRLPSTVDSPSPASPLKQQPTLLNWASLPMHLSTPRMVCLRTTSQDCLSVTQALYPMPSTSETGESSGHHIFISTSATHTMTPVPGGTLYSSSSSSSSGSVLVGSEGSKTSIDGRRKRPASNLTTPRQSKSRGVCSVGTVSVEEAGSVALSPREQRALRRKEKSRLAAKMRRNQESNILFCLLRALPVSLPETAGSEGTIKTTPSGLNLEKSGVIRMAGQTLFLYNSLSQVLGTKAAPFISLLSKSLYGLLVHPKDSTVVYATPPLAEAINWPWINLIGVKLESLVDEGKLPVRAGETVNLRVLEQTNSPTKSSVHNHPSTPLRSPSHSPTSTLSTSTSGGDQTSPLWSPHLYRSSKNGTSEDGRSSATAESTSQPVNHLNLYLLQPTPNLGLPKDTVDSIPRLTTSQVSTGASPSSSSSSSSSASASSASPSSSSSFHRNKERYLQNRQRRLLMQSPSPKLPEDDFVCPRDFFCIVLDRSLSVKWVENSDSNKASIFSFMIGQSFLDFIALHDLEAVSKLLTECIQHESSIWSPSYRLRIPISQSNRSRSSSGPSKFIWVRTLFSNTFDANIRCLHQPIGNAQTNGIQIYLHQKKPSPLATGTSENQQYTGNSISTGSVATTPQVKRPIRVLKLQPQQQPLSQQSVTASTLQPLRVSPSLPTNSGPYLAPLAAAPTRDTQIVYENSSFNFLIPGECNEIPLQHSNKIPRLSPPHTIAEPSQAEKWPTTASSPALNLPDMLQELDPETLAMLEENEDAKSDSLLTSLSFDDILSSISITPSSGDELNQEKQICTSGSFCSSESSPPSLPESFVSSTSCTRTDQPSQQQQQLLQQREMSLFSDVELDTDMPSDTDEFWDALVTS</sequence>
<feature type="compositionally biased region" description="Polar residues" evidence="1">
    <location>
        <begin position="844"/>
        <end position="853"/>
    </location>
</feature>
<feature type="compositionally biased region" description="Polar residues" evidence="1">
    <location>
        <begin position="629"/>
        <end position="651"/>
    </location>
</feature>
<evidence type="ECO:0000313" key="3">
    <source>
        <dbReference type="Proteomes" id="UP000282613"/>
    </source>
</evidence>
<reference evidence="4" key="1">
    <citation type="submission" date="2016-04" db="UniProtKB">
        <authorList>
            <consortium name="WormBaseParasite"/>
        </authorList>
    </citation>
    <scope>IDENTIFICATION</scope>
</reference>
<feature type="region of interest" description="Disordered" evidence="1">
    <location>
        <begin position="26"/>
        <end position="46"/>
    </location>
</feature>
<dbReference type="PANTHER" id="PTHR13491:SF0">
    <property type="entry name" value="ZINC FINGER CCHC DOMAIN-CONTAINING PROTEIN 10"/>
    <property type="match status" value="1"/>
</dbReference>
<reference evidence="2 3" key="2">
    <citation type="submission" date="2018-11" db="EMBL/GenBank/DDBJ databases">
        <authorList>
            <consortium name="Pathogen Informatics"/>
        </authorList>
    </citation>
    <scope>NUCLEOTIDE SEQUENCE [LARGE SCALE GENOMIC DNA]</scope>
</reference>
<dbReference type="PANTHER" id="PTHR13491">
    <property type="entry name" value="ZCCHC10 PROTEIN"/>
    <property type="match status" value="1"/>
</dbReference>
<evidence type="ECO:0000313" key="4">
    <source>
        <dbReference type="WBParaSite" id="TASK_0000810901-mRNA-1"/>
    </source>
</evidence>
<feature type="compositionally biased region" description="Polar residues" evidence="1">
    <location>
        <begin position="335"/>
        <end position="345"/>
    </location>
</feature>
<feature type="compositionally biased region" description="Low complexity" evidence="1">
    <location>
        <begin position="825"/>
        <end position="843"/>
    </location>
</feature>